<evidence type="ECO:0000313" key="3">
    <source>
        <dbReference type="Proteomes" id="UP000008312"/>
    </source>
</evidence>
<dbReference type="InParanoid" id="D8M1F3"/>
<dbReference type="AlphaFoldDB" id="D8M1F3"/>
<proteinExistence type="predicted"/>
<evidence type="ECO:0000256" key="1">
    <source>
        <dbReference type="SAM" id="SignalP"/>
    </source>
</evidence>
<feature type="signal peptide" evidence="1">
    <location>
        <begin position="1"/>
        <end position="24"/>
    </location>
</feature>
<evidence type="ECO:0000313" key="2">
    <source>
        <dbReference type="EMBL" id="CBK21892.2"/>
    </source>
</evidence>
<protein>
    <submittedName>
        <fullName evidence="2">Uncharacterized protein</fullName>
    </submittedName>
</protein>
<name>D8M1F3_BLAHO</name>
<dbReference type="RefSeq" id="XP_012895940.1">
    <property type="nucleotide sequence ID" value="XM_013040486.1"/>
</dbReference>
<keyword evidence="3" id="KW-1185">Reference proteome</keyword>
<keyword evidence="1" id="KW-0732">Signal</keyword>
<gene>
    <name evidence="2" type="ORF">GSBLH_T00001988001</name>
</gene>
<feature type="chain" id="PRO_5003117688" evidence="1">
    <location>
        <begin position="25"/>
        <end position="201"/>
    </location>
</feature>
<sequence length="201" mass="23004">MYSIQRLLQLLIVCLAVVPSLCTAYVKKSYFSEPSNKDWYTGIRYRDNTKLFIPGDVPESNELQKRTSEYSVQKLVMGVPDGGKVYNAMSLTITVPNKEANQQRGIPISKMTNGNSEFSLVDFSTVYLNRDAPQTYIFFTYFENKTLYSYNLATDKMTPLSSLPVKHMKSLGQHPSDITITLQGTHVRFSYYAMFLRKWNG</sequence>
<dbReference type="GeneID" id="24919201"/>
<organism evidence="2">
    <name type="scientific">Blastocystis hominis</name>
    <dbReference type="NCBI Taxonomy" id="12968"/>
    <lineage>
        <taxon>Eukaryota</taxon>
        <taxon>Sar</taxon>
        <taxon>Stramenopiles</taxon>
        <taxon>Bigyra</taxon>
        <taxon>Opalozoa</taxon>
        <taxon>Opalinata</taxon>
        <taxon>Blastocystidae</taxon>
        <taxon>Blastocystis</taxon>
    </lineage>
</organism>
<dbReference type="EMBL" id="FN668645">
    <property type="protein sequence ID" value="CBK21892.2"/>
    <property type="molecule type" value="Genomic_DNA"/>
</dbReference>
<dbReference type="Proteomes" id="UP000008312">
    <property type="component" value="Unassembled WGS sequence"/>
</dbReference>
<accession>D8M1F3</accession>
<reference evidence="2" key="1">
    <citation type="submission" date="2010-02" db="EMBL/GenBank/DDBJ databases">
        <title>Sequencing and annotation of the Blastocystis hominis genome.</title>
        <authorList>
            <person name="Wincker P."/>
        </authorList>
    </citation>
    <scope>NUCLEOTIDE SEQUENCE</scope>
    <source>
        <strain evidence="2">Singapore isolate B</strain>
    </source>
</reference>